<dbReference type="Proteomes" id="UP000701853">
    <property type="component" value="Chromosome 7"/>
</dbReference>
<sequence length="197" mass="21372">MRNLQLFLVAAAVIFLVSNHPFEASGRVLNEYDLILQSVQKGVPTPGGHNGCTNVPGRNDPPCINQRGFAGHVMAPPRLQPDQMSKRVSTCPATLKASAEKAKSIKETPNFIVQSTCQMELAFDSVDFLSTHPFEAYGRVLNEDDPVQQSDKKRVPAPRKHNGCTYISGGGPPCIDQRGFAGHVMAPPRLQPPNSSV</sequence>
<dbReference type="AlphaFoldDB" id="A0A8J6CW60"/>
<feature type="region of interest" description="Disordered" evidence="1">
    <location>
        <begin position="143"/>
        <end position="163"/>
    </location>
</feature>
<dbReference type="EMBL" id="JAHUZN010000007">
    <property type="protein sequence ID" value="KAG8489652.1"/>
    <property type="molecule type" value="Genomic_DNA"/>
</dbReference>
<keyword evidence="2" id="KW-0732">Signal</keyword>
<dbReference type="OrthoDB" id="930910at2759"/>
<comment type="caution">
    <text evidence="3">The sequence shown here is derived from an EMBL/GenBank/DDBJ whole genome shotgun (WGS) entry which is preliminary data.</text>
</comment>
<dbReference type="PANTHER" id="PTHR33592:SF3">
    <property type="entry name" value="TRANSMEMBRANE PROTEIN"/>
    <property type="match status" value="1"/>
</dbReference>
<keyword evidence="4" id="KW-1185">Reference proteome</keyword>
<protein>
    <submittedName>
        <fullName evidence="3">Uncharacterized protein</fullName>
    </submittedName>
</protein>
<accession>A0A8J6CW60</accession>
<feature type="chain" id="PRO_5035305152" evidence="2">
    <location>
        <begin position="20"/>
        <end position="197"/>
    </location>
</feature>
<proteinExistence type="predicted"/>
<name>A0A8J6CW60_9ROSI</name>
<reference evidence="3 4" key="1">
    <citation type="journal article" date="2021" name="bioRxiv">
        <title>The Gossypium anomalum genome as a resource for cotton improvement and evolutionary analysis of hybrid incompatibility.</title>
        <authorList>
            <person name="Grover C.E."/>
            <person name="Yuan D."/>
            <person name="Arick M.A."/>
            <person name="Miller E.R."/>
            <person name="Hu G."/>
            <person name="Peterson D.G."/>
            <person name="Wendel J.F."/>
            <person name="Udall J.A."/>
        </authorList>
    </citation>
    <scope>NUCLEOTIDE SEQUENCE [LARGE SCALE GENOMIC DNA]</scope>
    <source>
        <strain evidence="3">JFW-Udall</strain>
        <tissue evidence="3">Leaf</tissue>
    </source>
</reference>
<dbReference type="PANTHER" id="PTHR33592">
    <property type="entry name" value="TRANSMEMBRANE PROTEIN"/>
    <property type="match status" value="1"/>
</dbReference>
<organism evidence="3 4">
    <name type="scientific">Gossypium anomalum</name>
    <dbReference type="NCBI Taxonomy" id="47600"/>
    <lineage>
        <taxon>Eukaryota</taxon>
        <taxon>Viridiplantae</taxon>
        <taxon>Streptophyta</taxon>
        <taxon>Embryophyta</taxon>
        <taxon>Tracheophyta</taxon>
        <taxon>Spermatophyta</taxon>
        <taxon>Magnoliopsida</taxon>
        <taxon>eudicotyledons</taxon>
        <taxon>Gunneridae</taxon>
        <taxon>Pentapetalae</taxon>
        <taxon>rosids</taxon>
        <taxon>malvids</taxon>
        <taxon>Malvales</taxon>
        <taxon>Malvaceae</taxon>
        <taxon>Malvoideae</taxon>
        <taxon>Gossypium</taxon>
    </lineage>
</organism>
<gene>
    <name evidence="3" type="ORF">CXB51_017655</name>
</gene>
<feature type="signal peptide" evidence="2">
    <location>
        <begin position="1"/>
        <end position="19"/>
    </location>
</feature>
<evidence type="ECO:0000313" key="4">
    <source>
        <dbReference type="Proteomes" id="UP000701853"/>
    </source>
</evidence>
<evidence type="ECO:0000256" key="1">
    <source>
        <dbReference type="SAM" id="MobiDB-lite"/>
    </source>
</evidence>
<evidence type="ECO:0000256" key="2">
    <source>
        <dbReference type="SAM" id="SignalP"/>
    </source>
</evidence>
<evidence type="ECO:0000313" key="3">
    <source>
        <dbReference type="EMBL" id="KAG8489652.1"/>
    </source>
</evidence>